<evidence type="ECO:0000256" key="2">
    <source>
        <dbReference type="ARBA" id="ARBA00008887"/>
    </source>
</evidence>
<keyword evidence="17" id="KW-1185">Reference proteome</keyword>
<feature type="domain" description="AAA+ ATPase" evidence="15">
    <location>
        <begin position="1887"/>
        <end position="2024"/>
    </location>
</feature>
<feature type="domain" description="AAA+ ATPase" evidence="15">
    <location>
        <begin position="2720"/>
        <end position="2930"/>
    </location>
</feature>
<dbReference type="PANTHER" id="PTHR22878:SF64">
    <property type="entry name" value="DYNEIN AXONEMAL HEAVY CHAIN 14"/>
    <property type="match status" value="1"/>
</dbReference>
<evidence type="ECO:0000256" key="10">
    <source>
        <dbReference type="ARBA" id="ARBA00023069"/>
    </source>
</evidence>
<dbReference type="InterPro" id="IPR025662">
    <property type="entry name" value="Sigma_54_int_dom_ATP-bd_1"/>
</dbReference>
<dbReference type="Gene3D" id="6.10.140.1060">
    <property type="match status" value="1"/>
</dbReference>
<evidence type="ECO:0000256" key="9">
    <source>
        <dbReference type="ARBA" id="ARBA00023054"/>
    </source>
</evidence>
<evidence type="ECO:0000256" key="12">
    <source>
        <dbReference type="ARBA" id="ARBA00023212"/>
    </source>
</evidence>
<evidence type="ECO:0000256" key="13">
    <source>
        <dbReference type="ARBA" id="ARBA00023273"/>
    </source>
</evidence>
<feature type="region of interest" description="Disordered" evidence="14">
    <location>
        <begin position="842"/>
        <end position="926"/>
    </location>
</feature>
<dbReference type="Pfam" id="PF17852">
    <property type="entry name" value="Dynein_AAA_lid"/>
    <property type="match status" value="1"/>
</dbReference>
<dbReference type="FunFam" id="3.20.180.20:FF:000003">
    <property type="entry name" value="Dynein heavy chain 12, axonemal"/>
    <property type="match status" value="1"/>
</dbReference>
<dbReference type="FunFam" id="3.10.490.20:FF:000005">
    <property type="entry name" value="Dynein axonemal heavy chain 6"/>
    <property type="match status" value="1"/>
</dbReference>
<dbReference type="GO" id="GO:0051959">
    <property type="term" value="F:dynein light intermediate chain binding"/>
    <property type="evidence" value="ECO:0007669"/>
    <property type="project" value="InterPro"/>
</dbReference>
<feature type="compositionally biased region" description="Polar residues" evidence="14">
    <location>
        <begin position="298"/>
        <end position="307"/>
    </location>
</feature>
<dbReference type="FunFam" id="3.40.50.300:FF:001810">
    <property type="entry name" value="Cytoplasmic dynein 2 heavy chain 1"/>
    <property type="match status" value="1"/>
</dbReference>
<keyword evidence="5" id="KW-0677">Repeat</keyword>
<dbReference type="InterPro" id="IPR042219">
    <property type="entry name" value="AAA_lid_11_sf"/>
</dbReference>
<dbReference type="GO" id="GO:0008569">
    <property type="term" value="F:minus-end-directed microtubule motor activity"/>
    <property type="evidence" value="ECO:0007669"/>
    <property type="project" value="InterPro"/>
</dbReference>
<dbReference type="InterPro" id="IPR004273">
    <property type="entry name" value="Dynein_heavy_D6_P-loop"/>
</dbReference>
<dbReference type="FunFam" id="1.20.920.20:FF:000006">
    <property type="entry name" value="Dynein, axonemal, heavy chain 6"/>
    <property type="match status" value="1"/>
</dbReference>
<evidence type="ECO:0000313" key="16">
    <source>
        <dbReference type="EMBL" id="KAK3576322.1"/>
    </source>
</evidence>
<dbReference type="PANTHER" id="PTHR22878">
    <property type="entry name" value="DYNEIN HEAVY CHAIN 6, AXONEMAL-LIKE-RELATED"/>
    <property type="match status" value="1"/>
</dbReference>
<dbReference type="Pfam" id="PF17857">
    <property type="entry name" value="AAA_lid_1"/>
    <property type="match status" value="1"/>
</dbReference>
<dbReference type="Pfam" id="PF12777">
    <property type="entry name" value="MT"/>
    <property type="match status" value="1"/>
</dbReference>
<dbReference type="InterPro" id="IPR043157">
    <property type="entry name" value="Dynein_AAA1S"/>
</dbReference>
<dbReference type="Proteomes" id="UP001195483">
    <property type="component" value="Unassembled WGS sequence"/>
</dbReference>
<feature type="compositionally biased region" description="Polar residues" evidence="14">
    <location>
        <begin position="717"/>
        <end position="730"/>
    </location>
</feature>
<dbReference type="InterPro" id="IPR024317">
    <property type="entry name" value="Dynein_heavy_chain_D4_dom"/>
</dbReference>
<dbReference type="InterPro" id="IPR042228">
    <property type="entry name" value="Dynein_linker_3"/>
</dbReference>
<dbReference type="Pfam" id="PF18198">
    <property type="entry name" value="AAA_lid_11"/>
    <property type="match status" value="1"/>
</dbReference>
<keyword evidence="9" id="KW-0175">Coiled coil</keyword>
<keyword evidence="10" id="KW-0969">Cilium</keyword>
<feature type="region of interest" description="Disordered" evidence="14">
    <location>
        <begin position="2314"/>
        <end position="2339"/>
    </location>
</feature>
<dbReference type="InterPro" id="IPR035706">
    <property type="entry name" value="AAA_9"/>
</dbReference>
<dbReference type="InterPro" id="IPR003593">
    <property type="entry name" value="AAA+_ATPase"/>
</dbReference>
<feature type="domain" description="AAA+ ATPase" evidence="15">
    <location>
        <begin position="2177"/>
        <end position="2609"/>
    </location>
</feature>
<evidence type="ECO:0000256" key="8">
    <source>
        <dbReference type="ARBA" id="ARBA00023017"/>
    </source>
</evidence>
<dbReference type="Gene3D" id="1.20.58.1120">
    <property type="match status" value="1"/>
</dbReference>
<name>A0AAE0RMS2_9BIVA</name>
<evidence type="ECO:0000256" key="6">
    <source>
        <dbReference type="ARBA" id="ARBA00022741"/>
    </source>
</evidence>
<dbReference type="EMBL" id="JAEAOA010002319">
    <property type="protein sequence ID" value="KAK3576322.1"/>
    <property type="molecule type" value="Genomic_DNA"/>
</dbReference>
<dbReference type="FunFam" id="1.10.8.710:FF:000001">
    <property type="entry name" value="Dynein axonemal heavy chain 2"/>
    <property type="match status" value="1"/>
</dbReference>
<feature type="compositionally biased region" description="Basic residues" evidence="14">
    <location>
        <begin position="2521"/>
        <end position="2536"/>
    </location>
</feature>
<accession>A0AAE0RMS2</accession>
<evidence type="ECO:0000256" key="11">
    <source>
        <dbReference type="ARBA" id="ARBA00023175"/>
    </source>
</evidence>
<feature type="region of interest" description="Disordered" evidence="14">
    <location>
        <begin position="290"/>
        <end position="310"/>
    </location>
</feature>
<dbReference type="InterPro" id="IPR026983">
    <property type="entry name" value="DHC"/>
</dbReference>
<dbReference type="FunFam" id="3.40.50.300:FF:000153">
    <property type="entry name" value="Dynein axonemal heavy chain 1"/>
    <property type="match status" value="1"/>
</dbReference>
<dbReference type="InterPro" id="IPR041658">
    <property type="entry name" value="AAA_lid_11"/>
</dbReference>
<dbReference type="Gene3D" id="1.10.8.710">
    <property type="match status" value="1"/>
</dbReference>
<keyword evidence="8" id="KW-0243">Dynein</keyword>
<protein>
    <recommendedName>
        <fullName evidence="15">AAA+ ATPase domain-containing protein</fullName>
    </recommendedName>
</protein>
<dbReference type="Gene3D" id="1.20.920.20">
    <property type="match status" value="1"/>
</dbReference>
<dbReference type="Gene3D" id="1.20.1270.280">
    <property type="match status" value="1"/>
</dbReference>
<dbReference type="FunFam" id="1.20.58.1120:FF:000007">
    <property type="entry name" value="Dynein heavy chain 4"/>
    <property type="match status" value="1"/>
</dbReference>
<feature type="compositionally biased region" description="Acidic residues" evidence="14">
    <location>
        <begin position="858"/>
        <end position="900"/>
    </location>
</feature>
<dbReference type="Gene3D" id="1.20.140.100">
    <property type="entry name" value="Dynein heavy chain, N-terminal domain 2"/>
    <property type="match status" value="1"/>
</dbReference>
<comment type="caution">
    <text evidence="16">The sequence shown here is derived from an EMBL/GenBank/DDBJ whole genome shotgun (WGS) entry which is preliminary data.</text>
</comment>
<proteinExistence type="inferred from homology"/>
<dbReference type="Gene3D" id="1.10.472.130">
    <property type="match status" value="1"/>
</dbReference>
<dbReference type="GO" id="GO:0030286">
    <property type="term" value="C:dynein complex"/>
    <property type="evidence" value="ECO:0007669"/>
    <property type="project" value="UniProtKB-KW"/>
</dbReference>
<dbReference type="Pfam" id="PF12781">
    <property type="entry name" value="AAA_9"/>
    <property type="match status" value="1"/>
</dbReference>
<evidence type="ECO:0000313" key="17">
    <source>
        <dbReference type="Proteomes" id="UP001195483"/>
    </source>
</evidence>
<dbReference type="Gene3D" id="3.10.490.20">
    <property type="match status" value="1"/>
</dbReference>
<dbReference type="SUPFAM" id="SSF52540">
    <property type="entry name" value="P-loop containing nucleoside triphosphate hydrolases"/>
    <property type="match status" value="4"/>
</dbReference>
<dbReference type="FunFam" id="1.10.287.2620:FF:000001">
    <property type="entry name" value="Cytoplasmic dynein heavy chain 1"/>
    <property type="match status" value="1"/>
</dbReference>
<reference evidence="16" key="2">
    <citation type="journal article" date="2021" name="Genome Biol. Evol.">
        <title>Developing a high-quality reference genome for a parasitic bivalve with doubly uniparental inheritance (Bivalvia: Unionida).</title>
        <authorList>
            <person name="Smith C.H."/>
        </authorList>
    </citation>
    <scope>NUCLEOTIDE SEQUENCE</scope>
    <source>
        <strain evidence="16">CHS0354</strain>
        <tissue evidence="16">Mantle</tissue>
    </source>
</reference>
<comment type="subcellular location">
    <subcellularLocation>
        <location evidence="1">Cytoplasm</location>
        <location evidence="1">Cytoskeleton</location>
        <location evidence="1">Cilium axoneme</location>
    </subcellularLocation>
</comment>
<comment type="similarity">
    <text evidence="2">Belongs to the dynein heavy chain family.</text>
</comment>
<dbReference type="Pfam" id="PF08393">
    <property type="entry name" value="DHC_N2"/>
    <property type="match status" value="1"/>
</dbReference>
<dbReference type="PROSITE" id="PS00675">
    <property type="entry name" value="SIGMA54_INTERACT_1"/>
    <property type="match status" value="1"/>
</dbReference>
<organism evidence="16 17">
    <name type="scientific">Potamilus streckersoni</name>
    <dbReference type="NCBI Taxonomy" id="2493646"/>
    <lineage>
        <taxon>Eukaryota</taxon>
        <taxon>Metazoa</taxon>
        <taxon>Spiralia</taxon>
        <taxon>Lophotrochozoa</taxon>
        <taxon>Mollusca</taxon>
        <taxon>Bivalvia</taxon>
        <taxon>Autobranchia</taxon>
        <taxon>Heteroconchia</taxon>
        <taxon>Palaeoheterodonta</taxon>
        <taxon>Unionida</taxon>
        <taxon>Unionoidea</taxon>
        <taxon>Unionidae</taxon>
        <taxon>Ambleminae</taxon>
        <taxon>Lampsilini</taxon>
        <taxon>Potamilus</taxon>
    </lineage>
</organism>
<evidence type="ECO:0000256" key="4">
    <source>
        <dbReference type="ARBA" id="ARBA00022701"/>
    </source>
</evidence>
<dbReference type="GO" id="GO:0005874">
    <property type="term" value="C:microtubule"/>
    <property type="evidence" value="ECO:0007669"/>
    <property type="project" value="UniProtKB-KW"/>
</dbReference>
<evidence type="ECO:0000256" key="14">
    <source>
        <dbReference type="SAM" id="MobiDB-lite"/>
    </source>
</evidence>
<dbReference type="GO" id="GO:0007018">
    <property type="term" value="P:microtubule-based movement"/>
    <property type="evidence" value="ECO:0007669"/>
    <property type="project" value="InterPro"/>
</dbReference>
<feature type="region of interest" description="Disordered" evidence="14">
    <location>
        <begin position="706"/>
        <end position="741"/>
    </location>
</feature>
<evidence type="ECO:0000259" key="15">
    <source>
        <dbReference type="SMART" id="SM00382"/>
    </source>
</evidence>
<dbReference type="InterPro" id="IPR043160">
    <property type="entry name" value="Dynein_C_barrel"/>
</dbReference>
<dbReference type="InterPro" id="IPR027417">
    <property type="entry name" value="P-loop_NTPase"/>
</dbReference>
<dbReference type="InterPro" id="IPR024743">
    <property type="entry name" value="Dynein_HC_stalk"/>
</dbReference>
<keyword evidence="4" id="KW-0493">Microtubule</keyword>
<dbReference type="InterPro" id="IPR041228">
    <property type="entry name" value="Dynein_C"/>
</dbReference>
<feature type="compositionally biased region" description="Basic and acidic residues" evidence="14">
    <location>
        <begin position="2327"/>
        <end position="2339"/>
    </location>
</feature>
<keyword evidence="3" id="KW-0963">Cytoplasm</keyword>
<sequence>MSDHRGESQTSFVSQSQYTESTVINQEFAEPELFATDITLKGYGKSGNFADGSPMLRSERSYTIEEMRKRALRGDQKGMTSNLMARLIDKPENSQVLQITRPPKKKAPPEVAPQPTKIPTKQSPLIPRPPSDKGSSGIGSFRTTLYKKDYDRRQTQLKRRQNIQEEPKLTVGMLHKSKVPEPPKSVASEKSEESVEDMDLFPELVELMGLPTETETERQPVGDDMGMTPGDEKLADDRTVSFIKSQVTTAVEEETSVSPPITTRDGTGVTEEDIMRVSGEIPIIEKRERPHSGRPLSGISQQVSSPKITEENISHQKISVRVKSASRIQDPGLVLSYKKKNIYDDDLPENDDALYHLKRFREALGWETEIHRHAPGCKAAMEKMVEDEALGTMLPDTGEFMYCLLRNRKHKRALYDPYDLQVVSPNEARAEIIYYTISASYVTKCVILGNGKQDSSNTPVLWWLWERRLFYFINKIPVFVKFRKWKTFKMWKKNIRLMKSNKSQVVLYQTLFVANEVLQGCLIHVRSMCEAASSSSNGIGIGDSAISLVKLDKSMTLTLEAFKVMQKEQGEYALKQLQALRDKIVEIVFESCATVAEMEGITQGIRPDGSKKVKIKAPPKPPKEQVNAINKMHKKYGISPMVDKKKDDKKSDRPLYAEIAEWRKILQRLASFLRSVDYLVVEMLRRLVVTATRHLLEHLVESYNVTDEEEEKDYQDSVISDSSAATMPKTSESRSLSRASNSMLKVQPQTLDVTASGYVIPHYDFEQPAIHEGPPDIDEVLNEIRQQDIIEVFSCPVFSLQLVLTIPSESTEMMTKASSKTIQMQSASSSLLKKTILGQGSASTKKTVKFPDEPAISAEEDVSEDEESGYSEGESESSGEELEDGREMTGEEDETKETDEEKGKKKSSQDMYAYGDKQVKSTGKAQVKLSPNEEDFKMGIKEIVAGFENTIAKWGSMVREPRLAVFCSPPIHDLKLNFDEEEMAEKLESLGPWPDLDFIFGDDPEYQSLLAELNAYMTMEMELVKQYSKNFDQFCIMVDRCCLLNVEASMARRPWTTDDFSHVLATHSEMIRQMKKMTLMRRIAMIQVQSRNFQDSCLPYPENIVREVNKILPVIANKRNEDLLTIIKGASRKLDLYPASVEQFVEHLAFLSKMSSEMPALDKEFIIVNKLFTIAKDYTSSIHPEELALFQTLGPGFQHLKSTILYCEAKKDENIRKFSHDLDSLIYSIVTKLLELKGRVRDPELLHPDSMAVSALETIRILQEEVQELSAKARSYGTYQERFGSSLSSSKKNLIGEEYQYMAVDKRDDRSAKEIQADLSEIERDLTLRRLLWQSQVEWSKLIEEWTATSFEALNVEMLQKNVNRFTQTVYMLEKGLPSNEVVPRLKEMVMGFKQGMPVITSLSNPSLRQRHWEQIERLIGKPIGKDKSFTLGNLLEMNIFKHKEKIQDISTTASNEATLEVMLQKIIDIWQNTDFRLVAHSGRDTYIIASADDIMAQLEESQVTIGTILGSRYVAPIKAQVMDWDRKLQGFSITLEEWLTCQRNWLYLEQIFSAPDIQRQMPADFKMFMQVDRTWKDIMRRVEDRPNALKAALTSGTLDTLRSNNEILEKIQKGLEDYLEKKRLVFPRFYFLSNDELLEILAQSKDPNAVQQHLGKCFGNIKALEIRNLPRQPATVRSMMSAEGEVIQMPRNVRAKAAVEEWLTGVESGMFETVKKHLKLGLADWQGLEHADWVLKHPGQVVLTVVQIMFNKNVAKCFDQADPTKSLIKVGEGMKDSLYKLAGLVSVPNLLEYQRMSIEALLTINVHNRDIVDDMIKDKVVKVDDFEWTKQLRYEWDEYTNNCQVLQSNASFQYGYEYLGCSSRLVITPLTDRCYLTLTGALHLHLGGSPAGPAGTGKTETVKDLAKAMGKQCVVFNCSEGLDYKTLGKFFSGLAQSGSWCCFDEFNRIDVEVLSVVAQQIHTIKAAKDSNTLRFIFEGRDIKLNMTCGYFITMNPTYAGRVELPDNLKYLFRQVAMMVPDYALIAEIMLFSEGFRAAKSLSGKIVNLYQLASRQLSQQDHYDFGMRAIKSVLVMAGHGRQAAQQRADSSIVELTEKDEAHILIHSLKDANMPKFLAEDVPLFESILADLFPGMSPPDVSHGVLERAVNMAVRDQNLQIWPNQIEKVKQFYKQILVRHGVMLVGPTGGGKSTVRNILQKALILMPTIQPQDHTAEEGGKKHHQYVHNRAKKGHVEVFTINPKCVKLGELYGATDPNTFEWTDGLIATATRKFTKELGQTSFQVEDVTRPNSGVTNMTDFTRPSSMTYVSEAGETNPHSMVPGGISSHDKAGEKKDSHESGSMSEWRWLVLDGPVDTLWVENLNTVLDDSKVLCLASGERIGLANGMRLIFEVDNLSQASPATISRCAMVYMDPVDLGWRPAVKTWIQKLPRDMPDSGKRHLQALFDYSIDKGLKFIERHIAFEMLAAPERTLIACLCHIMSAFFDFMQKHGGFGSPDKEESVHQDSIDMRSESQGSSRSSSHHSRRRKTLKKQSKKKEEMETIEEQSTKSSHVSSSNDAKQYYLQKQPGQLLNLLGKLFVFAYTWAIGGNLRRQEDTDDDETVNRRGADKLDKDINICNEFDNFLREMFDVEPPLGVRLPTGNRSMYGYFIDMESGNFVPWDALVPSTKKLIEKGAIITIGETMGVSTDSGKSQAEEANITPTVDIIRFSFLTGLLLINKHPVLLTGESGVGKTAIINHMLKALGKDGGTSTKHGTILGDILNYSEKSSSLLENISSLTKWGNEDEGSNMDMILGTVRPKQSTGIISTMIQFSAQTSAARLQAQIVLKLIKKGKDTLGAPKGRKVVMFVDDLNMPAPEEYGAQPPLELLRQFLELNGFYDTKTLVWKDILDVSIVAACGPTGGGRNPVSPRLLKNFCMFALPQPSTRSLQHIYQVQLGRFFQDRNFSTEVTECLFPLVSAGIAVYYRMCSSMLPTPAKSHYTFNVRDLSKIFQGLIQAHEGVIISKDNVAQLFAHEATRVFHDRLVSLEDRKLFFQFLSDNLHDYFKVQWTPEKLMDEQVIFGDFFDLENEKASRVYRPMTDKRKLAQTLEEFYMRMNFGNTKTSQMVFFKDAVDHIVRAARIFGQPGGHMLLVGLDGNGKSTVAQLSSFIAGCELFKLTLHRGYSSSDFRDDLKRVFLSAGVQGDSIVFLLTDSDIVKESFLEDINCILNSGEVPDLFDQEEQDGIMMDLKQAAAQADIPDTRVAIYQFFISRVRKNLHVVLTMSPAGGKFRQRCRMNPALINCCTIDWYDEWDDEAMLSVAQVFFESAEFIADKDTDIMELKKNVGQVCVNIHKTIHKMSTKYWAEMRRHYYSTPSSYMEFIKLYSKLLKENKTVFMDNKNRLLNGLFRLSEANTFVATMKEELVTLGPKIEEKQKDTEVLLEQLQKDTEAVNQVRAIVEHEEEIMKKEAKIVQDYANECQKDLASVMPALQNAILSLETLDKASISEIRVYNNPPILVSNVMAAVCLLFQKKPDWPTAKQMLGDPNFLKKLLQFDKNSLPDKVFHKLKKYSRIPDFNPEAVGKVSLACRSMCEWVLALEHYNEVYKMVKPKQKRVEEAREALELARKSLAQKQASLKMIQDHFNTLQQQYQDSVNQREALKQYKITTELRLKRAAVLISALADEKVRWAEAVNVLDFKLQGLVGDTLVAAASVAYIGPLTSKYRKDLIQNWVVVCQSAKIPISKDYDLIKNTVDAHQVLIWQNEGLPRDSHSTVSAITIKKSNKWPLIIDPQGQAVKWIKEMEGKRLKIISASDPKYMRSLEAALRVGNPMLLKDVSESLDPALRPVLMHETFRRGGHLIIKLGDTEIEFNQNFKLYMTTSMSNPHYLPAVFIQANIVNFTVTFEGLQEQLLSAVVRQERPQLEKKRSELLESITNDLQLLRDMEDKSLSLLQKSEGEILDDQDLVDTLQRSKGMAAEIHDRITQSEETEKKLSLARKRYLPVATRGATLYFVLADLSGIDVMYQFSLDWFQDMFTTCISGSVLLKERERTQSPTTLSGTLRRASAQSLKGAIQQEKENGKEKVNVTDDSVATDTQDPLQLKKHMLDMINRLTTSIYRVVSVALFSNHQLTFSFMLCTSIMRANSKYEDITTLGGITDFEWTVFLQGNILASMMDEKTAAKHDGLSPMERLESQAQMGDPTSSKHKGPSQWVLDPIWRQCQFLEENLDPFGNLCRSMVSNHTQWDYFHVCDNPYAVMEKPFTVDEISKDGETSEYGIRFLWEKLSLFDRLILIRVLRPDMLTASATQFIEDKLGEKYLSTGQFDLKEIYEESTAKTPLIFILSPGCDPAAQMLRFARELRGSTLHLDMISLGRGQGQKAEELISKAQILKGRWVFLANCHLAASWMPKLQTVVENLNRPNDEIDPQFRLWLSSKPDPSFPISILQTGMKMTIEPPQGLKSNMIRCFGRGGTGVVTEKLYEEGSKGTTWNKLLFGLCLFNSVIHERKKYGALGWNIAYEFNDSDLEVSIQQLQMLLREHSEIPWMALRYLIGEVTYGGRVTDEWDRRCLHTLLSKFFCTEALEQDYSYSPDKLYQPVKDDFTFNDVVKYIESLPNYDSPELFGMTENAEKACREAQASYLIETIISVQPRLSMGMMGSEKSSDDIVADIATDILNKLPDTVEELTQPVDTPRNWQTQMPPLSLKSILLRDLPQIKDKEKERLMHSAVDTVLGNSALITVLRQEIDRFNNLLHLIKPSLRSLILAIKGEVIMSEILEEAYNALLEQKVPQRWKNAAYESRKPLASWITDLCMRVDFFSLWAELIINSVEKLMKPVQAQKGGTPPEEETKETLRSQPYSFWLSGFFFPQGFLTGVLQNHARKAEIPVDSLHFDFHVISGPEDTVEHLSDLKFKTSIKQTAFRDVTPPEDGVLVFGLFLDGSQWDPKAHSLIDSLPGCRFSHLPQVHFKPIQTSSTDAANDKKEDNKKQVYECPLYRTSERAGTLSSTGHSTNFVTTVDLPSDLPPSFWIMRGVALLCQPDE</sequence>
<reference evidence="16" key="3">
    <citation type="submission" date="2023-05" db="EMBL/GenBank/DDBJ databases">
        <authorList>
            <person name="Smith C.H."/>
        </authorList>
    </citation>
    <scope>NUCLEOTIDE SEQUENCE</scope>
    <source>
        <strain evidence="16">CHS0354</strain>
        <tissue evidence="16">Mantle</tissue>
    </source>
</reference>
<dbReference type="Gene3D" id="1.10.287.2620">
    <property type="match status" value="1"/>
</dbReference>
<dbReference type="Pfam" id="PF12780">
    <property type="entry name" value="AAA_8"/>
    <property type="match status" value="1"/>
</dbReference>
<dbReference type="FunFam" id="3.40.50.300:FF:000063">
    <property type="entry name" value="dynein heavy chain 6, axonemal"/>
    <property type="match status" value="1"/>
</dbReference>
<feature type="compositionally biased region" description="Basic and acidic residues" evidence="14">
    <location>
        <begin position="2497"/>
        <end position="2512"/>
    </location>
</feature>
<keyword evidence="6" id="KW-0547">Nucleotide-binding</keyword>
<dbReference type="InterPro" id="IPR013602">
    <property type="entry name" value="Dynein_heavy_linker"/>
</dbReference>
<dbReference type="Gene3D" id="1.10.8.1220">
    <property type="match status" value="1"/>
</dbReference>
<dbReference type="FunFam" id="1.20.920.30:FF:000002">
    <property type="entry name" value="Dynein axonemal heavy chain 3"/>
    <property type="match status" value="1"/>
</dbReference>
<dbReference type="InterPro" id="IPR035699">
    <property type="entry name" value="AAA_6"/>
</dbReference>
<dbReference type="Gene3D" id="1.10.8.720">
    <property type="entry name" value="Region D6 of dynein motor"/>
    <property type="match status" value="1"/>
</dbReference>
<dbReference type="InterPro" id="IPR042222">
    <property type="entry name" value="Dynein_2_N"/>
</dbReference>
<keyword evidence="7" id="KW-0067">ATP-binding</keyword>
<feature type="region of interest" description="Disordered" evidence="14">
    <location>
        <begin position="2496"/>
        <end position="2557"/>
    </location>
</feature>
<dbReference type="Gene3D" id="3.20.180.20">
    <property type="entry name" value="Dynein heavy chain, N-terminal domain 2"/>
    <property type="match status" value="1"/>
</dbReference>
<feature type="region of interest" description="Disordered" evidence="14">
    <location>
        <begin position="1"/>
        <end position="26"/>
    </location>
</feature>
<dbReference type="FunFam" id="3.40.50.300:FF:000049">
    <property type="entry name" value="Dynein, axonemal, heavy chain 5"/>
    <property type="match status" value="1"/>
</dbReference>
<dbReference type="Pfam" id="PF12774">
    <property type="entry name" value="AAA_6"/>
    <property type="match status" value="1"/>
</dbReference>
<evidence type="ECO:0000256" key="7">
    <source>
        <dbReference type="ARBA" id="ARBA00022840"/>
    </source>
</evidence>
<dbReference type="InterPro" id="IPR041466">
    <property type="entry name" value="Dynein_AAA5_ext"/>
</dbReference>
<evidence type="ECO:0000256" key="5">
    <source>
        <dbReference type="ARBA" id="ARBA00022737"/>
    </source>
</evidence>
<feature type="region of interest" description="Disordered" evidence="14">
    <location>
        <begin position="70"/>
        <end position="196"/>
    </location>
</feature>
<evidence type="ECO:0000256" key="1">
    <source>
        <dbReference type="ARBA" id="ARBA00004430"/>
    </source>
</evidence>
<dbReference type="GO" id="GO:0045505">
    <property type="term" value="F:dynein intermediate chain binding"/>
    <property type="evidence" value="ECO:0007669"/>
    <property type="project" value="InterPro"/>
</dbReference>
<dbReference type="Pfam" id="PF12775">
    <property type="entry name" value="AAA_7"/>
    <property type="match status" value="2"/>
</dbReference>
<feature type="compositionally biased region" description="Polar residues" evidence="14">
    <location>
        <begin position="8"/>
        <end position="25"/>
    </location>
</feature>
<reference evidence="16" key="1">
    <citation type="journal article" date="2021" name="Genome Biol. Evol.">
        <title>A High-Quality Reference Genome for a Parasitic Bivalve with Doubly Uniparental Inheritance (Bivalvia: Unionida).</title>
        <authorList>
            <person name="Smith C.H."/>
        </authorList>
    </citation>
    <scope>NUCLEOTIDE SEQUENCE</scope>
    <source>
        <strain evidence="16">CHS0354</strain>
    </source>
</reference>
<dbReference type="GO" id="GO:0005524">
    <property type="term" value="F:ATP binding"/>
    <property type="evidence" value="ECO:0007669"/>
    <property type="project" value="UniProtKB-KW"/>
</dbReference>
<dbReference type="FunFam" id="1.10.8.720:FF:000001">
    <property type="entry name" value="dynein heavy chain 7, axonemal"/>
    <property type="match status" value="1"/>
</dbReference>
<dbReference type="Gene3D" id="3.40.50.300">
    <property type="entry name" value="P-loop containing nucleotide triphosphate hydrolases"/>
    <property type="match status" value="6"/>
</dbReference>
<dbReference type="Pfam" id="PF18199">
    <property type="entry name" value="Dynein_C"/>
    <property type="match status" value="1"/>
</dbReference>
<evidence type="ECO:0000256" key="3">
    <source>
        <dbReference type="ARBA" id="ARBA00022490"/>
    </source>
</evidence>
<dbReference type="Pfam" id="PF03028">
    <property type="entry name" value="Dynein_heavy"/>
    <property type="match status" value="1"/>
</dbReference>
<dbReference type="InterPro" id="IPR041589">
    <property type="entry name" value="DNAH3_AAA_lid_1"/>
</dbReference>
<dbReference type="Gene3D" id="1.20.920.30">
    <property type="match status" value="1"/>
</dbReference>
<dbReference type="GO" id="GO:0005930">
    <property type="term" value="C:axoneme"/>
    <property type="evidence" value="ECO:0007669"/>
    <property type="project" value="UniProtKB-SubCell"/>
</dbReference>
<gene>
    <name evidence="16" type="ORF">CHS0354_039731</name>
</gene>
<dbReference type="FunFam" id="1.20.140.100:FF:000004">
    <property type="entry name" value="Dynein axonemal heavy chain 6"/>
    <property type="match status" value="1"/>
</dbReference>
<keyword evidence="13" id="KW-0966">Cell projection</keyword>
<keyword evidence="11" id="KW-0505">Motor protein</keyword>
<dbReference type="SMART" id="SM00382">
    <property type="entry name" value="AAA"/>
    <property type="match status" value="3"/>
</dbReference>
<keyword evidence="12" id="KW-0206">Cytoskeleton</keyword>